<dbReference type="STRING" id="768704.Desmer_3673"/>
<evidence type="ECO:0000256" key="5">
    <source>
        <dbReference type="ARBA" id="ARBA00023204"/>
    </source>
</evidence>
<dbReference type="InterPro" id="IPR050066">
    <property type="entry name" value="UvrABC_protein_C"/>
</dbReference>
<dbReference type="PROSITE" id="PS50151">
    <property type="entry name" value="UVR"/>
    <property type="match status" value="1"/>
</dbReference>
<dbReference type="EMBL" id="CP003629">
    <property type="protein sequence ID" value="AFQ45509.1"/>
    <property type="molecule type" value="Genomic_DNA"/>
</dbReference>
<dbReference type="InterPro" id="IPR001943">
    <property type="entry name" value="UVR_dom"/>
</dbReference>
<dbReference type="InterPro" id="IPR047296">
    <property type="entry name" value="GIY-YIG_UvrC_Cho"/>
</dbReference>
<evidence type="ECO:0000256" key="4">
    <source>
        <dbReference type="ARBA" id="ARBA00022881"/>
    </source>
</evidence>
<keyword evidence="3" id="KW-0228">DNA excision</keyword>
<keyword evidence="9" id="KW-1185">Reference proteome</keyword>
<accession>J7IZG0</accession>
<dbReference type="Gene3D" id="3.40.1440.10">
    <property type="entry name" value="GIY-YIG endonuclease"/>
    <property type="match status" value="1"/>
</dbReference>
<dbReference type="PANTHER" id="PTHR30562:SF1">
    <property type="entry name" value="UVRABC SYSTEM PROTEIN C"/>
    <property type="match status" value="1"/>
</dbReference>
<dbReference type="Pfam" id="PF01541">
    <property type="entry name" value="GIY-YIG"/>
    <property type="match status" value="1"/>
</dbReference>
<keyword evidence="1" id="KW-0963">Cytoplasm</keyword>
<dbReference type="SUPFAM" id="SSF82771">
    <property type="entry name" value="GIY-YIG endonuclease"/>
    <property type="match status" value="1"/>
</dbReference>
<dbReference type="GO" id="GO:0009380">
    <property type="term" value="C:excinuclease repair complex"/>
    <property type="evidence" value="ECO:0007669"/>
    <property type="project" value="TreeGrafter"/>
</dbReference>
<organism evidence="8 9">
    <name type="scientific">Desulfosporosinus meridiei (strain ATCC BAA-275 / DSM 13257 / KCTC 12902 / NCIMB 13706 / S10)</name>
    <dbReference type="NCBI Taxonomy" id="768704"/>
    <lineage>
        <taxon>Bacteria</taxon>
        <taxon>Bacillati</taxon>
        <taxon>Bacillota</taxon>
        <taxon>Clostridia</taxon>
        <taxon>Eubacteriales</taxon>
        <taxon>Desulfitobacteriaceae</taxon>
        <taxon>Desulfosporosinus</taxon>
    </lineage>
</organism>
<keyword evidence="2" id="KW-0227">DNA damage</keyword>
<dbReference type="eggNOG" id="COG0322">
    <property type="taxonomic scope" value="Bacteria"/>
</dbReference>
<sequence>MKEKLKQLPQSPGVYMMYDSLGNIIYVGKAKNLKSRVSQYFYDQKDRDPKVADMIKHIHSFHYQITDTELDAFIEECRLIKELKPLYNSQMKNTKKYIYLRIADEQYPQVTITNEILDNGGSYYGPFTSSHGVENVIAYLNDFYPLRKCLTPKLVKRNNGCLFMQLGSCLGVCTGQVKTEEYWMHIERIQQLLSGKDQTTIQDLANKIDTAIENLKFEKASEYREYYKGLSHVINKQRLVNQSSKNRNILAIEFMDRSQVKLFMIKGYLLLSGKVISTQIDKAEMMQSFVQIIRKGYLTTELQEDCKLTDRDIHEAQIIFSYLKKNRKRILTFSIPVSKLKSEKALDTTVQKIIDQITQRIN</sequence>
<dbReference type="FunFam" id="3.40.1440.10:FF:000001">
    <property type="entry name" value="UvrABC system protein C"/>
    <property type="match status" value="1"/>
</dbReference>
<dbReference type="OrthoDB" id="9804933at2"/>
<dbReference type="CDD" id="cd10434">
    <property type="entry name" value="GIY-YIG_UvrC_Cho"/>
    <property type="match status" value="1"/>
</dbReference>
<proteinExistence type="predicted"/>
<dbReference type="HOGENOM" id="CLU_014841_4_1_9"/>
<protein>
    <submittedName>
        <fullName evidence="8">Putative endonuclease</fullName>
    </submittedName>
</protein>
<dbReference type="InterPro" id="IPR000305">
    <property type="entry name" value="GIY-YIG_endonuc"/>
</dbReference>
<dbReference type="RefSeq" id="WP_014904418.1">
    <property type="nucleotide sequence ID" value="NC_018515.1"/>
</dbReference>
<keyword evidence="5" id="KW-0234">DNA repair</keyword>
<dbReference type="SUPFAM" id="SSF46600">
    <property type="entry name" value="C-terminal UvrC-binding domain of UvrB"/>
    <property type="match status" value="1"/>
</dbReference>
<dbReference type="GO" id="GO:0004519">
    <property type="term" value="F:endonuclease activity"/>
    <property type="evidence" value="ECO:0007669"/>
    <property type="project" value="UniProtKB-KW"/>
</dbReference>
<evidence type="ECO:0000259" key="6">
    <source>
        <dbReference type="PROSITE" id="PS50151"/>
    </source>
</evidence>
<keyword evidence="8" id="KW-0540">Nuclease</keyword>
<keyword evidence="8" id="KW-0255">Endonuclease</keyword>
<dbReference type="PANTHER" id="PTHR30562">
    <property type="entry name" value="UVRC/OXIDOREDUCTASE"/>
    <property type="match status" value="1"/>
</dbReference>
<evidence type="ECO:0000256" key="1">
    <source>
        <dbReference type="ARBA" id="ARBA00022490"/>
    </source>
</evidence>
<dbReference type="AlphaFoldDB" id="J7IZG0"/>
<dbReference type="PROSITE" id="PS50164">
    <property type="entry name" value="GIY_YIG"/>
    <property type="match status" value="1"/>
</dbReference>
<dbReference type="GO" id="GO:0006289">
    <property type="term" value="P:nucleotide-excision repair"/>
    <property type="evidence" value="ECO:0007669"/>
    <property type="project" value="InterPro"/>
</dbReference>
<keyword evidence="4" id="KW-0267">Excision nuclease</keyword>
<reference evidence="9" key="2">
    <citation type="submission" date="2012-08" db="EMBL/GenBank/DDBJ databases">
        <title>Finished genome of Desulfosporosinus meridiei DSM 13257.</title>
        <authorList>
            <person name="Huntemann M."/>
            <person name="Wei C.-L."/>
            <person name="Han J."/>
            <person name="Detter J.C."/>
            <person name="Han C."/>
            <person name="Davenport K."/>
            <person name="Daligault H."/>
            <person name="Erkkila T."/>
            <person name="Gu W."/>
            <person name="Munk A.C.C."/>
            <person name="Teshima H."/>
            <person name="Xu Y."/>
            <person name="Chain P."/>
            <person name="Tapia R."/>
            <person name="Chen A."/>
            <person name="Krypides N."/>
            <person name="Mavromatis K."/>
            <person name="Markowitz V."/>
            <person name="Szeto E."/>
            <person name="Ivanova N."/>
            <person name="Mikhailova N."/>
            <person name="Ovchinnikova G."/>
            <person name="Pagani I."/>
            <person name="Pati A."/>
            <person name="Goodwin L."/>
            <person name="Peters L."/>
            <person name="Pitluck S."/>
            <person name="Woyke T."/>
            <person name="Pester M."/>
            <person name="Spring S."/>
            <person name="Ollivier B."/>
            <person name="Rattei T."/>
            <person name="Klenk H.-P."/>
            <person name="Wagner M."/>
            <person name="Loy A."/>
        </authorList>
    </citation>
    <scope>NUCLEOTIDE SEQUENCE [LARGE SCALE GENOMIC DNA]</scope>
    <source>
        <strain evidence="9">ATCC BAA-275 / DSM 13257 / NCIMB 13706 / S10</strain>
    </source>
</reference>
<evidence type="ECO:0000313" key="9">
    <source>
        <dbReference type="Proteomes" id="UP000005262"/>
    </source>
</evidence>
<dbReference type="KEGG" id="dmi:Desmer_3673"/>
<dbReference type="InterPro" id="IPR035901">
    <property type="entry name" value="GIY-YIG_endonuc_sf"/>
</dbReference>
<evidence type="ECO:0000313" key="8">
    <source>
        <dbReference type="EMBL" id="AFQ45509.1"/>
    </source>
</evidence>
<feature type="domain" description="GIY-YIG" evidence="7">
    <location>
        <begin position="10"/>
        <end position="89"/>
    </location>
</feature>
<feature type="domain" description="UVR" evidence="6">
    <location>
        <begin position="198"/>
        <end position="233"/>
    </location>
</feature>
<keyword evidence="8" id="KW-0378">Hydrolase</keyword>
<dbReference type="InterPro" id="IPR036876">
    <property type="entry name" value="UVR_dom_sf"/>
</dbReference>
<name>J7IZG0_DESMD</name>
<reference evidence="8 9" key="1">
    <citation type="journal article" date="2012" name="J. Bacteriol.">
        <title>Complete genome sequences of Desulfosporosinus orientis DSM765T, Desulfosporosinus youngiae DSM17734T, Desulfosporosinus meridiei DSM13257T, and Desulfosporosinus acidiphilus DSM22704T.</title>
        <authorList>
            <person name="Pester M."/>
            <person name="Brambilla E."/>
            <person name="Alazard D."/>
            <person name="Rattei T."/>
            <person name="Weinmaier T."/>
            <person name="Han J."/>
            <person name="Lucas S."/>
            <person name="Lapidus A."/>
            <person name="Cheng J.F."/>
            <person name="Goodwin L."/>
            <person name="Pitluck S."/>
            <person name="Peters L."/>
            <person name="Ovchinnikova G."/>
            <person name="Teshima H."/>
            <person name="Detter J.C."/>
            <person name="Han C.S."/>
            <person name="Tapia R."/>
            <person name="Land M.L."/>
            <person name="Hauser L."/>
            <person name="Kyrpides N.C."/>
            <person name="Ivanova N.N."/>
            <person name="Pagani I."/>
            <person name="Huntmann M."/>
            <person name="Wei C.L."/>
            <person name="Davenport K.W."/>
            <person name="Daligault H."/>
            <person name="Chain P.S."/>
            <person name="Chen A."/>
            <person name="Mavromatis K."/>
            <person name="Markowitz V."/>
            <person name="Szeto E."/>
            <person name="Mikhailova N."/>
            <person name="Pati A."/>
            <person name="Wagner M."/>
            <person name="Woyke T."/>
            <person name="Ollivier B."/>
            <person name="Klenk H.P."/>
            <person name="Spring S."/>
            <person name="Loy A."/>
        </authorList>
    </citation>
    <scope>NUCLEOTIDE SEQUENCE [LARGE SCALE GENOMIC DNA]</scope>
    <source>
        <strain evidence="9">ATCC BAA-275 / DSM 13257 / NCIMB 13706 / S10</strain>
    </source>
</reference>
<evidence type="ECO:0000259" key="7">
    <source>
        <dbReference type="PROSITE" id="PS50164"/>
    </source>
</evidence>
<gene>
    <name evidence="8" type="ordered locus">Desmer_3673</name>
</gene>
<evidence type="ECO:0000256" key="3">
    <source>
        <dbReference type="ARBA" id="ARBA00022769"/>
    </source>
</evidence>
<dbReference type="SMART" id="SM00465">
    <property type="entry name" value="GIYc"/>
    <property type="match status" value="1"/>
</dbReference>
<dbReference type="Proteomes" id="UP000005262">
    <property type="component" value="Chromosome"/>
</dbReference>
<evidence type="ECO:0000256" key="2">
    <source>
        <dbReference type="ARBA" id="ARBA00022763"/>
    </source>
</evidence>